<reference evidence="1 2" key="1">
    <citation type="submission" date="2018-01" db="EMBL/GenBank/DDBJ databases">
        <title>Metagenomic assembled genomes from two thermal pools in the Uzon Caldera, Kamchatka, Russia.</title>
        <authorList>
            <person name="Wilkins L."/>
            <person name="Ettinger C."/>
        </authorList>
    </citation>
    <scope>NUCLEOTIDE SEQUENCE [LARGE SCALE GENOMIC DNA]</scope>
    <source>
        <strain evidence="1">ZAV-05</strain>
    </source>
</reference>
<evidence type="ECO:0000313" key="2">
    <source>
        <dbReference type="Proteomes" id="UP000242881"/>
    </source>
</evidence>
<dbReference type="EMBL" id="PNIN01000038">
    <property type="protein sequence ID" value="PMP71575.1"/>
    <property type="molecule type" value="Genomic_DNA"/>
</dbReference>
<sequence length="94" mass="11083">MKYYKIQFYDAKKEVFTLKAKSVLPTSFLGLIEISDILHKEESSLVITPEDDKSRIEFKNVVKTYIPIGHIIRIDEIDEEEEKPLLRIVKDRDE</sequence>
<name>A0A2J6WMI4_9BACT</name>
<dbReference type="Pfam" id="PF08850">
    <property type="entry name" value="DUF1820"/>
    <property type="match status" value="1"/>
</dbReference>
<accession>A0A2J6WMI4</accession>
<dbReference type="AlphaFoldDB" id="A0A2J6WMI4"/>
<dbReference type="InterPro" id="IPR014949">
    <property type="entry name" value="DUF1820"/>
</dbReference>
<protein>
    <submittedName>
        <fullName evidence="1">DUF1820 domain-containing protein</fullName>
    </submittedName>
</protein>
<evidence type="ECO:0000313" key="1">
    <source>
        <dbReference type="EMBL" id="PMP71575.1"/>
    </source>
</evidence>
<dbReference type="Proteomes" id="UP000242881">
    <property type="component" value="Unassembled WGS sequence"/>
</dbReference>
<gene>
    <name evidence="1" type="ORF">C0187_03495</name>
</gene>
<comment type="caution">
    <text evidence="1">The sequence shown here is derived from an EMBL/GenBank/DDBJ whole genome shotgun (WGS) entry which is preliminary data.</text>
</comment>
<organism evidence="1 2">
    <name type="scientific">Calditerrivibrio nitroreducens</name>
    <dbReference type="NCBI Taxonomy" id="477976"/>
    <lineage>
        <taxon>Bacteria</taxon>
        <taxon>Pseudomonadati</taxon>
        <taxon>Deferribacterota</taxon>
        <taxon>Deferribacteres</taxon>
        <taxon>Deferribacterales</taxon>
        <taxon>Calditerrivibrionaceae</taxon>
    </lineage>
</organism>
<dbReference type="RefSeq" id="WP_424605468.1">
    <property type="nucleotide sequence ID" value="NZ_JBNAVA010000004.1"/>
</dbReference>
<proteinExistence type="predicted"/>